<reference evidence="1 2" key="1">
    <citation type="submission" date="2017-05" db="EMBL/GenBank/DDBJ databases">
        <authorList>
            <person name="Song R."/>
            <person name="Chenine A.L."/>
            <person name="Ruprecht R.M."/>
        </authorList>
    </citation>
    <scope>NUCLEOTIDE SEQUENCE [LARGE SCALE GENOMIC DNA]</scope>
</reference>
<accession>A0A1Y0T0G0</accession>
<evidence type="ECO:0000313" key="1">
    <source>
        <dbReference type="EMBL" id="ARV77279.1"/>
    </source>
</evidence>
<dbReference type="EMBL" id="MF063068">
    <property type="protein sequence ID" value="ARV77279.1"/>
    <property type="molecule type" value="Genomic_DNA"/>
</dbReference>
<sequence length="61" mass="6396">MKNIKALFNAVVVAVSVAGSVSAVAVMVKVGQLPNEQVTDSRTVIGHRVTPMGEEVLVYAN</sequence>
<protein>
    <submittedName>
        <fullName evidence="1">Uncharacterized protein</fullName>
    </submittedName>
</protein>
<dbReference type="Proteomes" id="UP000224829">
    <property type="component" value="Segment"/>
</dbReference>
<evidence type="ECO:0000313" key="2">
    <source>
        <dbReference type="Proteomes" id="UP000224829"/>
    </source>
</evidence>
<gene>
    <name evidence="1" type="ORF">NOXIFER_110</name>
</gene>
<proteinExistence type="predicted"/>
<organism evidence="1 2">
    <name type="scientific">Pseudomonas phage Noxifer</name>
    <dbReference type="NCBI Taxonomy" id="2006684"/>
    <lineage>
        <taxon>Viruses</taxon>
        <taxon>Duplodnaviria</taxon>
        <taxon>Heunggongvirae</taxon>
        <taxon>Uroviricota</taxon>
        <taxon>Caudoviricetes</taxon>
        <taxon>Chimalliviridae</taxon>
        <taxon>Noxifervirus</taxon>
        <taxon>Noxifervirus noxifer</taxon>
    </lineage>
</organism>
<keyword evidence="2" id="KW-1185">Reference proteome</keyword>
<name>A0A1Y0T0G0_9CAUD</name>